<comment type="subcellular location">
    <subcellularLocation>
        <location evidence="1">Cell projection</location>
        <location evidence="1">Cilium</location>
    </subcellularLocation>
</comment>
<evidence type="ECO:0000256" key="1">
    <source>
        <dbReference type="ARBA" id="ARBA00004138"/>
    </source>
</evidence>
<dbReference type="Proteomes" id="UP000007798">
    <property type="component" value="Unassembled WGS sequence"/>
</dbReference>
<sequence length="538" mass="63272">MSKSKNSLEQQQNFLERCLQDSTESLNAFENQEEDIVKEVEDEQTKRFTFLEAIMDLPDINDLSETMSEDLIPFKEEDIDKPQQSYVAAIYNAASVGSDTRDVTSEVLDTEGFEYDTFIRRNSSDTESSIITLASLIESEDDSDDILEQKYAKPLEVTILDITNSMKALKPRSSDLLIQEIEDEIEVPVVHEVVVDICHQFLNHIINDTVAYSEDYNNKLRRLLDKHKLMTKLSSLIGNYREEKYTNTRLEKLVSDYLLRKQRFSSLSHRKERDSFYETRLTDALQELDRNLIAKKEIIEKRQTKTTILREQVEEARIHSEQRLYDFETLVKKTLCNRDGNDHLKQTVHYLLKQMERFRNEMYEIRFTLCVAQHQFADMESQSLKMEDLGNGLNINEYLSTQAETETLASKIAEKNGDLKRLGEKVNFDMHAMAHWKCKEQIFQSNLFFMKQNLRSRELAKQSNRELIYQGKLKHNKIMKEINELKSSGWLAHYPALKHDYDKTQNCVKKKKESIEKLREELDRLEHRLKQIEKSRAC</sequence>
<dbReference type="SMR" id="B4MTN2"/>
<feature type="coiled-coil region" evidence="4">
    <location>
        <begin position="501"/>
        <end position="535"/>
    </location>
</feature>
<dbReference type="GO" id="GO:0036064">
    <property type="term" value="C:ciliary basal body"/>
    <property type="evidence" value="ECO:0007669"/>
    <property type="project" value="TreeGrafter"/>
</dbReference>
<evidence type="ECO:0000313" key="6">
    <source>
        <dbReference type="EMBL" id="EDW75471.2"/>
    </source>
</evidence>
<keyword evidence="3" id="KW-0966">Cell projection</keyword>
<keyword evidence="2 4" id="KW-0175">Coiled coil</keyword>
<proteinExistence type="predicted"/>
<evidence type="ECO:0000256" key="4">
    <source>
        <dbReference type="SAM" id="Coils"/>
    </source>
</evidence>
<dbReference type="GO" id="GO:0060271">
    <property type="term" value="P:cilium assembly"/>
    <property type="evidence" value="ECO:0007669"/>
    <property type="project" value="TreeGrafter"/>
</dbReference>
<evidence type="ECO:0000256" key="2">
    <source>
        <dbReference type="ARBA" id="ARBA00023054"/>
    </source>
</evidence>
<evidence type="ECO:0000313" key="7">
    <source>
        <dbReference type="Proteomes" id="UP000007798"/>
    </source>
</evidence>
<keyword evidence="7" id="KW-1185">Reference proteome</keyword>
<name>B4MTN2_DROWI</name>
<dbReference type="STRING" id="7260.B4MTN2"/>
<dbReference type="AlphaFoldDB" id="B4MTN2"/>
<evidence type="ECO:0000256" key="3">
    <source>
        <dbReference type="ARBA" id="ARBA00023273"/>
    </source>
</evidence>
<gene>
    <name evidence="6" type="primary">Dwil\GK23875</name>
    <name evidence="6" type="ORF">Dwil_GK23875</name>
</gene>
<dbReference type="GO" id="GO:0005930">
    <property type="term" value="C:axoneme"/>
    <property type="evidence" value="ECO:0007669"/>
    <property type="project" value="TreeGrafter"/>
</dbReference>
<dbReference type="Pfam" id="PF13870">
    <property type="entry name" value="CCDC113_CCDC96_CC"/>
    <property type="match status" value="1"/>
</dbReference>
<dbReference type="HOGENOM" id="CLU_395521_0_0_1"/>
<feature type="domain" description="CCDC113/CCDC96 coiled-coil" evidence="5">
    <location>
        <begin position="355"/>
        <end position="531"/>
    </location>
</feature>
<evidence type="ECO:0000259" key="5">
    <source>
        <dbReference type="Pfam" id="PF13870"/>
    </source>
</evidence>
<dbReference type="InterPro" id="IPR025254">
    <property type="entry name" value="CCDC113/CCDC96_CC"/>
</dbReference>
<dbReference type="PANTHER" id="PTHR15654:SF1">
    <property type="entry name" value="COILED-COIL DOMAIN-CONTAINING PROTEIN 96"/>
    <property type="match status" value="1"/>
</dbReference>
<dbReference type="InParanoid" id="B4MTN2"/>
<dbReference type="InterPro" id="IPR051885">
    <property type="entry name" value="CC_CF"/>
</dbReference>
<dbReference type="EMBL" id="CH963852">
    <property type="protein sequence ID" value="EDW75471.2"/>
    <property type="molecule type" value="Genomic_DNA"/>
</dbReference>
<dbReference type="OrthoDB" id="10254794at2759"/>
<accession>B4MTN2</accession>
<protein>
    <recommendedName>
        <fullName evidence="5">CCDC113/CCDC96 coiled-coil domain-containing protein</fullName>
    </recommendedName>
</protein>
<dbReference type="KEGG" id="dwi:6641608"/>
<dbReference type="PANTHER" id="PTHR15654">
    <property type="entry name" value="COILED-COIL DOMAIN-CONTAINING PROTEIN 113-RELATED"/>
    <property type="match status" value="1"/>
</dbReference>
<organism evidence="6 7">
    <name type="scientific">Drosophila willistoni</name>
    <name type="common">Fruit fly</name>
    <dbReference type="NCBI Taxonomy" id="7260"/>
    <lineage>
        <taxon>Eukaryota</taxon>
        <taxon>Metazoa</taxon>
        <taxon>Ecdysozoa</taxon>
        <taxon>Arthropoda</taxon>
        <taxon>Hexapoda</taxon>
        <taxon>Insecta</taxon>
        <taxon>Pterygota</taxon>
        <taxon>Neoptera</taxon>
        <taxon>Endopterygota</taxon>
        <taxon>Diptera</taxon>
        <taxon>Brachycera</taxon>
        <taxon>Muscomorpha</taxon>
        <taxon>Ephydroidea</taxon>
        <taxon>Drosophilidae</taxon>
        <taxon>Drosophila</taxon>
        <taxon>Sophophora</taxon>
    </lineage>
</organism>
<reference evidence="6 7" key="1">
    <citation type="journal article" date="2007" name="Nature">
        <title>Evolution of genes and genomes on the Drosophila phylogeny.</title>
        <authorList>
            <consortium name="Drosophila 12 Genomes Consortium"/>
            <person name="Clark A.G."/>
            <person name="Eisen M.B."/>
            <person name="Smith D.R."/>
            <person name="Bergman C.M."/>
            <person name="Oliver B."/>
            <person name="Markow T.A."/>
            <person name="Kaufman T.C."/>
            <person name="Kellis M."/>
            <person name="Gelbart W."/>
            <person name="Iyer V.N."/>
            <person name="Pollard D.A."/>
            <person name="Sackton T.B."/>
            <person name="Larracuente A.M."/>
            <person name="Singh N.D."/>
            <person name="Abad J.P."/>
            <person name="Abt D.N."/>
            <person name="Adryan B."/>
            <person name="Aguade M."/>
            <person name="Akashi H."/>
            <person name="Anderson W.W."/>
            <person name="Aquadro C.F."/>
            <person name="Ardell D.H."/>
            <person name="Arguello R."/>
            <person name="Artieri C.G."/>
            <person name="Barbash D.A."/>
            <person name="Barker D."/>
            <person name="Barsanti P."/>
            <person name="Batterham P."/>
            <person name="Batzoglou S."/>
            <person name="Begun D."/>
            <person name="Bhutkar A."/>
            <person name="Blanco E."/>
            <person name="Bosak S.A."/>
            <person name="Bradley R.K."/>
            <person name="Brand A.D."/>
            <person name="Brent M.R."/>
            <person name="Brooks A.N."/>
            <person name="Brown R.H."/>
            <person name="Butlin R.K."/>
            <person name="Caggese C."/>
            <person name="Calvi B.R."/>
            <person name="Bernardo de Carvalho A."/>
            <person name="Caspi A."/>
            <person name="Castrezana S."/>
            <person name="Celniker S.E."/>
            <person name="Chang J.L."/>
            <person name="Chapple C."/>
            <person name="Chatterji S."/>
            <person name="Chinwalla A."/>
            <person name="Civetta A."/>
            <person name="Clifton S.W."/>
            <person name="Comeron J.M."/>
            <person name="Costello J.C."/>
            <person name="Coyne J.A."/>
            <person name="Daub J."/>
            <person name="David R.G."/>
            <person name="Delcher A.L."/>
            <person name="Delehaunty K."/>
            <person name="Do C.B."/>
            <person name="Ebling H."/>
            <person name="Edwards K."/>
            <person name="Eickbush T."/>
            <person name="Evans J.D."/>
            <person name="Filipski A."/>
            <person name="Findeiss S."/>
            <person name="Freyhult E."/>
            <person name="Fulton L."/>
            <person name="Fulton R."/>
            <person name="Garcia A.C."/>
            <person name="Gardiner A."/>
            <person name="Garfield D.A."/>
            <person name="Garvin B.E."/>
            <person name="Gibson G."/>
            <person name="Gilbert D."/>
            <person name="Gnerre S."/>
            <person name="Godfrey J."/>
            <person name="Good R."/>
            <person name="Gotea V."/>
            <person name="Gravely B."/>
            <person name="Greenberg A.J."/>
            <person name="Griffiths-Jones S."/>
            <person name="Gross S."/>
            <person name="Guigo R."/>
            <person name="Gustafson E.A."/>
            <person name="Haerty W."/>
            <person name="Hahn M.W."/>
            <person name="Halligan D.L."/>
            <person name="Halpern A.L."/>
            <person name="Halter G.M."/>
            <person name="Han M.V."/>
            <person name="Heger A."/>
            <person name="Hillier L."/>
            <person name="Hinrichs A.S."/>
            <person name="Holmes I."/>
            <person name="Hoskins R.A."/>
            <person name="Hubisz M.J."/>
            <person name="Hultmark D."/>
            <person name="Huntley M.A."/>
            <person name="Jaffe D.B."/>
            <person name="Jagadeeshan S."/>
            <person name="Jeck W.R."/>
            <person name="Johnson J."/>
            <person name="Jones C.D."/>
            <person name="Jordan W.C."/>
            <person name="Karpen G.H."/>
            <person name="Kataoka E."/>
            <person name="Keightley P.D."/>
            <person name="Kheradpour P."/>
            <person name="Kirkness E.F."/>
            <person name="Koerich L.B."/>
            <person name="Kristiansen K."/>
            <person name="Kudrna D."/>
            <person name="Kulathinal R.J."/>
            <person name="Kumar S."/>
            <person name="Kwok R."/>
            <person name="Lander E."/>
            <person name="Langley C.H."/>
            <person name="Lapoint R."/>
            <person name="Lazzaro B.P."/>
            <person name="Lee S.J."/>
            <person name="Levesque L."/>
            <person name="Li R."/>
            <person name="Lin C.F."/>
            <person name="Lin M.F."/>
            <person name="Lindblad-Toh K."/>
            <person name="Llopart A."/>
            <person name="Long M."/>
            <person name="Low L."/>
            <person name="Lozovsky E."/>
            <person name="Lu J."/>
            <person name="Luo M."/>
            <person name="Machado C.A."/>
            <person name="Makalowski W."/>
            <person name="Marzo M."/>
            <person name="Matsuda M."/>
            <person name="Matzkin L."/>
            <person name="McAllister B."/>
            <person name="McBride C.S."/>
            <person name="McKernan B."/>
            <person name="McKernan K."/>
            <person name="Mendez-Lago M."/>
            <person name="Minx P."/>
            <person name="Mollenhauer M.U."/>
            <person name="Montooth K."/>
            <person name="Mount S.M."/>
            <person name="Mu X."/>
            <person name="Myers E."/>
            <person name="Negre B."/>
            <person name="Newfeld S."/>
            <person name="Nielsen R."/>
            <person name="Noor M.A."/>
            <person name="O'Grady P."/>
            <person name="Pachter L."/>
            <person name="Papaceit M."/>
            <person name="Parisi M.J."/>
            <person name="Parisi M."/>
            <person name="Parts L."/>
            <person name="Pedersen J.S."/>
            <person name="Pesole G."/>
            <person name="Phillippy A.M."/>
            <person name="Ponting C.P."/>
            <person name="Pop M."/>
            <person name="Porcelli D."/>
            <person name="Powell J.R."/>
            <person name="Prohaska S."/>
            <person name="Pruitt K."/>
            <person name="Puig M."/>
            <person name="Quesneville H."/>
            <person name="Ram K.R."/>
            <person name="Rand D."/>
            <person name="Rasmussen M.D."/>
            <person name="Reed L.K."/>
            <person name="Reenan R."/>
            <person name="Reily A."/>
            <person name="Remington K.A."/>
            <person name="Rieger T.T."/>
            <person name="Ritchie M.G."/>
            <person name="Robin C."/>
            <person name="Rogers Y.H."/>
            <person name="Rohde C."/>
            <person name="Rozas J."/>
            <person name="Rubenfield M.J."/>
            <person name="Ruiz A."/>
            <person name="Russo S."/>
            <person name="Salzberg S.L."/>
            <person name="Sanchez-Gracia A."/>
            <person name="Saranga D.J."/>
            <person name="Sato H."/>
            <person name="Schaeffer S.W."/>
            <person name="Schatz M.C."/>
            <person name="Schlenke T."/>
            <person name="Schwartz R."/>
            <person name="Segarra C."/>
            <person name="Singh R.S."/>
            <person name="Sirot L."/>
            <person name="Sirota M."/>
            <person name="Sisneros N.B."/>
            <person name="Smith C.D."/>
            <person name="Smith T.F."/>
            <person name="Spieth J."/>
            <person name="Stage D.E."/>
            <person name="Stark A."/>
            <person name="Stephan W."/>
            <person name="Strausberg R.L."/>
            <person name="Strempel S."/>
            <person name="Sturgill D."/>
            <person name="Sutton G."/>
            <person name="Sutton G.G."/>
            <person name="Tao W."/>
            <person name="Teichmann S."/>
            <person name="Tobari Y.N."/>
            <person name="Tomimura Y."/>
            <person name="Tsolas J.M."/>
            <person name="Valente V.L."/>
            <person name="Venter E."/>
            <person name="Venter J.C."/>
            <person name="Vicario S."/>
            <person name="Vieira F.G."/>
            <person name="Vilella A.J."/>
            <person name="Villasante A."/>
            <person name="Walenz B."/>
            <person name="Wang J."/>
            <person name="Wasserman M."/>
            <person name="Watts T."/>
            <person name="Wilson D."/>
            <person name="Wilson R.K."/>
            <person name="Wing R.A."/>
            <person name="Wolfner M.F."/>
            <person name="Wong A."/>
            <person name="Wong G.K."/>
            <person name="Wu C.I."/>
            <person name="Wu G."/>
            <person name="Yamamoto D."/>
            <person name="Yang H.P."/>
            <person name="Yang S.P."/>
            <person name="Yorke J.A."/>
            <person name="Yoshida K."/>
            <person name="Zdobnov E."/>
            <person name="Zhang P."/>
            <person name="Zhang Y."/>
            <person name="Zimin A.V."/>
            <person name="Baldwin J."/>
            <person name="Abdouelleil A."/>
            <person name="Abdulkadir J."/>
            <person name="Abebe A."/>
            <person name="Abera B."/>
            <person name="Abreu J."/>
            <person name="Acer S.C."/>
            <person name="Aftuck L."/>
            <person name="Alexander A."/>
            <person name="An P."/>
            <person name="Anderson E."/>
            <person name="Anderson S."/>
            <person name="Arachi H."/>
            <person name="Azer M."/>
            <person name="Bachantsang P."/>
            <person name="Barry A."/>
            <person name="Bayul T."/>
            <person name="Berlin A."/>
            <person name="Bessette D."/>
            <person name="Bloom T."/>
            <person name="Blye J."/>
            <person name="Boguslavskiy L."/>
            <person name="Bonnet C."/>
            <person name="Boukhgalter B."/>
            <person name="Bourzgui I."/>
            <person name="Brown A."/>
            <person name="Cahill P."/>
            <person name="Channer S."/>
            <person name="Cheshatsang Y."/>
            <person name="Chuda L."/>
            <person name="Citroen M."/>
            <person name="Collymore A."/>
            <person name="Cooke P."/>
            <person name="Costello M."/>
            <person name="D'Aco K."/>
            <person name="Daza R."/>
            <person name="De Haan G."/>
            <person name="DeGray S."/>
            <person name="DeMaso C."/>
            <person name="Dhargay N."/>
            <person name="Dooley K."/>
            <person name="Dooley E."/>
            <person name="Doricent M."/>
            <person name="Dorje P."/>
            <person name="Dorjee K."/>
            <person name="Dupes A."/>
            <person name="Elong R."/>
            <person name="Falk J."/>
            <person name="Farina A."/>
            <person name="Faro S."/>
            <person name="Ferguson D."/>
            <person name="Fisher S."/>
            <person name="Foley C.D."/>
            <person name="Franke A."/>
            <person name="Friedrich D."/>
            <person name="Gadbois L."/>
            <person name="Gearin G."/>
            <person name="Gearin C.R."/>
            <person name="Giannoukos G."/>
            <person name="Goode T."/>
            <person name="Graham J."/>
            <person name="Grandbois E."/>
            <person name="Grewal S."/>
            <person name="Gyaltsen K."/>
            <person name="Hafez N."/>
            <person name="Hagos B."/>
            <person name="Hall J."/>
            <person name="Henson C."/>
            <person name="Hollinger A."/>
            <person name="Honan T."/>
            <person name="Huard M.D."/>
            <person name="Hughes L."/>
            <person name="Hurhula B."/>
            <person name="Husby M.E."/>
            <person name="Kamat A."/>
            <person name="Kanga B."/>
            <person name="Kashin S."/>
            <person name="Khazanovich D."/>
            <person name="Kisner P."/>
            <person name="Lance K."/>
            <person name="Lara M."/>
            <person name="Lee W."/>
            <person name="Lennon N."/>
            <person name="Letendre F."/>
            <person name="LeVine R."/>
            <person name="Lipovsky A."/>
            <person name="Liu X."/>
            <person name="Liu J."/>
            <person name="Liu S."/>
            <person name="Lokyitsang T."/>
            <person name="Lokyitsang Y."/>
            <person name="Lubonja R."/>
            <person name="Lui A."/>
            <person name="MacDonald P."/>
            <person name="Magnisalis V."/>
            <person name="Maru K."/>
            <person name="Matthews C."/>
            <person name="McCusker W."/>
            <person name="McDonough S."/>
            <person name="Mehta T."/>
            <person name="Meldrim J."/>
            <person name="Meneus L."/>
            <person name="Mihai O."/>
            <person name="Mihalev A."/>
            <person name="Mihova T."/>
            <person name="Mittelman R."/>
            <person name="Mlenga V."/>
            <person name="Montmayeur A."/>
            <person name="Mulrain L."/>
            <person name="Navidi A."/>
            <person name="Naylor J."/>
            <person name="Negash T."/>
            <person name="Nguyen T."/>
            <person name="Nguyen N."/>
            <person name="Nicol R."/>
            <person name="Norbu C."/>
            <person name="Norbu N."/>
            <person name="Novod N."/>
            <person name="O'Neill B."/>
            <person name="Osman S."/>
            <person name="Markiewicz E."/>
            <person name="Oyono O.L."/>
            <person name="Patti C."/>
            <person name="Phunkhang P."/>
            <person name="Pierre F."/>
            <person name="Priest M."/>
            <person name="Raghuraman S."/>
            <person name="Rege F."/>
            <person name="Reyes R."/>
            <person name="Rise C."/>
            <person name="Rogov P."/>
            <person name="Ross K."/>
            <person name="Ryan E."/>
            <person name="Settipalli S."/>
            <person name="Shea T."/>
            <person name="Sherpa N."/>
            <person name="Shi L."/>
            <person name="Shih D."/>
            <person name="Sparrow T."/>
            <person name="Spaulding J."/>
            <person name="Stalker J."/>
            <person name="Stange-Thomann N."/>
            <person name="Stavropoulos S."/>
            <person name="Stone C."/>
            <person name="Strader C."/>
            <person name="Tesfaye S."/>
            <person name="Thomson T."/>
            <person name="Thoulutsang Y."/>
            <person name="Thoulutsang D."/>
            <person name="Topham K."/>
            <person name="Topping I."/>
            <person name="Tsamla T."/>
            <person name="Vassiliev H."/>
            <person name="Vo A."/>
            <person name="Wangchuk T."/>
            <person name="Wangdi T."/>
            <person name="Weiand M."/>
            <person name="Wilkinson J."/>
            <person name="Wilson A."/>
            <person name="Yadav S."/>
            <person name="Young G."/>
            <person name="Yu Q."/>
            <person name="Zembek L."/>
            <person name="Zhong D."/>
            <person name="Zimmer A."/>
            <person name="Zwirko Z."/>
            <person name="Jaffe D.B."/>
            <person name="Alvarez P."/>
            <person name="Brockman W."/>
            <person name="Butler J."/>
            <person name="Chin C."/>
            <person name="Gnerre S."/>
            <person name="Grabherr M."/>
            <person name="Kleber M."/>
            <person name="Mauceli E."/>
            <person name="MacCallum I."/>
        </authorList>
    </citation>
    <scope>NUCLEOTIDE SEQUENCE [LARGE SCALE GENOMIC DNA]</scope>
    <source>
        <strain evidence="7">Tucson 14030-0811.24</strain>
    </source>
</reference>
<dbReference type="eggNOG" id="ENOG502SGZY">
    <property type="taxonomic scope" value="Eukaryota"/>
</dbReference>